<evidence type="ECO:0000313" key="3">
    <source>
        <dbReference type="Proteomes" id="UP001642409"/>
    </source>
</evidence>
<evidence type="ECO:0000313" key="1">
    <source>
        <dbReference type="EMBL" id="CAI9935037.1"/>
    </source>
</evidence>
<dbReference type="EMBL" id="CATOUU010000590">
    <property type="protein sequence ID" value="CAI9935037.1"/>
    <property type="molecule type" value="Genomic_DNA"/>
</dbReference>
<organism evidence="1">
    <name type="scientific">Hexamita inflata</name>
    <dbReference type="NCBI Taxonomy" id="28002"/>
    <lineage>
        <taxon>Eukaryota</taxon>
        <taxon>Metamonada</taxon>
        <taxon>Diplomonadida</taxon>
        <taxon>Hexamitidae</taxon>
        <taxon>Hexamitinae</taxon>
        <taxon>Hexamita</taxon>
    </lineage>
</organism>
<name>A0AA86U1T8_9EUKA</name>
<keyword evidence="3" id="KW-1185">Reference proteome</keyword>
<reference evidence="1" key="1">
    <citation type="submission" date="2023-06" db="EMBL/GenBank/DDBJ databases">
        <authorList>
            <person name="Kurt Z."/>
        </authorList>
    </citation>
    <scope>NUCLEOTIDE SEQUENCE</scope>
</reference>
<gene>
    <name evidence="1" type="ORF">HINF_LOCUS22682</name>
    <name evidence="2" type="ORF">HINF_LOCUS27298</name>
</gene>
<comment type="caution">
    <text evidence="1">The sequence shown here is derived from an EMBL/GenBank/DDBJ whole genome shotgun (WGS) entry which is preliminary data.</text>
</comment>
<dbReference type="EMBL" id="CAXDID020000084">
    <property type="protein sequence ID" value="CAL6020157.1"/>
    <property type="molecule type" value="Genomic_DNA"/>
</dbReference>
<sequence>MIGKLFRKNRLFLQRLISENINTLFITNLCFECSYYDKLAVFGSSQCQCGTGFGVTGVFPNCGCLSGFVQVGQLCECYGTISSDGQRCTQRCESPSNTVGCSSCEFGNSKTQFFKD</sequence>
<accession>A0AA86U1T8</accession>
<proteinExistence type="predicted"/>
<reference evidence="2 3" key="2">
    <citation type="submission" date="2024-07" db="EMBL/GenBank/DDBJ databases">
        <authorList>
            <person name="Akdeniz Z."/>
        </authorList>
    </citation>
    <scope>NUCLEOTIDE SEQUENCE [LARGE SCALE GENOMIC DNA]</scope>
</reference>
<evidence type="ECO:0000313" key="2">
    <source>
        <dbReference type="EMBL" id="CAL6020157.1"/>
    </source>
</evidence>
<protein>
    <submittedName>
        <fullName evidence="2">Hypothetical_protein</fullName>
    </submittedName>
</protein>
<dbReference type="AlphaFoldDB" id="A0AA86U1T8"/>
<dbReference type="Proteomes" id="UP001642409">
    <property type="component" value="Unassembled WGS sequence"/>
</dbReference>